<sequence length="61" mass="7187">MPQQKIEKNSNHAQPFTHGKFSRFAYLKIHVISKHRVVSDSEYVRVMPLTIYHGNHIDINK</sequence>
<dbReference type="AlphaFoldDB" id="A0A0F1AM64"/>
<organism evidence="1 2">
    <name type="scientific">Enterobacter sichuanensis</name>
    <dbReference type="NCBI Taxonomy" id="2071710"/>
    <lineage>
        <taxon>Bacteria</taxon>
        <taxon>Pseudomonadati</taxon>
        <taxon>Pseudomonadota</taxon>
        <taxon>Gammaproteobacteria</taxon>
        <taxon>Enterobacterales</taxon>
        <taxon>Enterobacteriaceae</taxon>
        <taxon>Enterobacter</taxon>
        <taxon>Enterobacter cloacae complex</taxon>
    </lineage>
</organism>
<evidence type="ECO:0000313" key="1">
    <source>
        <dbReference type="EMBL" id="KJN22793.1"/>
    </source>
</evidence>
<comment type="caution">
    <text evidence="1">The sequence shown here is derived from an EMBL/GenBank/DDBJ whole genome shotgun (WGS) entry which is preliminary data.</text>
</comment>
<dbReference type="Proteomes" id="UP000033352">
    <property type="component" value="Unassembled WGS sequence"/>
</dbReference>
<dbReference type="EMBL" id="JZYX01000045">
    <property type="protein sequence ID" value="KJN22793.1"/>
    <property type="molecule type" value="Genomic_DNA"/>
</dbReference>
<gene>
    <name evidence="1" type="ORF">SS37_19280</name>
</gene>
<dbReference type="PATRIC" id="fig|1619248.3.peg.3359"/>
<proteinExistence type="predicted"/>
<protein>
    <submittedName>
        <fullName evidence="1">Uncharacterized protein</fullName>
    </submittedName>
</protein>
<reference evidence="1 2" key="1">
    <citation type="submission" date="2015-03" db="EMBL/GenBank/DDBJ databases">
        <authorList>
            <person name="McCorrison J."/>
            <person name="Sanka R."/>
            <person name="Adams M."/>
            <person name="Brinkac L."/>
            <person name="Nierman W."/>
            <person name="Sutton G."/>
            <person name="Nelson K."/>
            <person name="Kiedrowski L."/>
            <person name="Guerrero D."/>
            <person name="Bonomo R."/>
        </authorList>
    </citation>
    <scope>NUCLEOTIDE SEQUENCE [LARGE SCALE GENOMIC DNA]</scope>
    <source>
        <strain evidence="1 2">35699</strain>
    </source>
</reference>
<evidence type="ECO:0000313" key="2">
    <source>
        <dbReference type="Proteomes" id="UP000033352"/>
    </source>
</evidence>
<name>A0A0F1AM64_9ENTR</name>
<accession>A0A0F1AM64</accession>